<dbReference type="Proteomes" id="UP000050741">
    <property type="component" value="Unassembled WGS sequence"/>
</dbReference>
<accession>A0A183CTW8</accession>
<reference evidence="2" key="3">
    <citation type="submission" date="2016-06" db="UniProtKB">
        <authorList>
            <consortium name="WormBaseParasite"/>
        </authorList>
    </citation>
    <scope>IDENTIFICATION</scope>
</reference>
<proteinExistence type="predicted"/>
<evidence type="ECO:0000313" key="2">
    <source>
        <dbReference type="WBParaSite" id="GPLIN_001632600"/>
    </source>
</evidence>
<name>A0A183CTW8_GLOPA</name>
<sequence length="88" mass="9475">MGTAQSGQSSARKVSSTQLINGKCPAATDCKSECADDDKAEDSSITVWEFVAQHSFCTFTLGNMATTDPARRFPCNIRPVGKRRDGTN</sequence>
<dbReference type="WBParaSite" id="GPLIN_001632600">
    <property type="protein sequence ID" value="GPLIN_001632600"/>
    <property type="gene ID" value="GPLIN_001632600"/>
</dbReference>
<reference evidence="1" key="1">
    <citation type="submission" date="2013-12" db="EMBL/GenBank/DDBJ databases">
        <authorList>
            <person name="Aslett M."/>
        </authorList>
    </citation>
    <scope>NUCLEOTIDE SEQUENCE [LARGE SCALE GENOMIC DNA]</scope>
    <source>
        <strain evidence="1">Lindley</strain>
    </source>
</reference>
<evidence type="ECO:0000313" key="1">
    <source>
        <dbReference type="Proteomes" id="UP000050741"/>
    </source>
</evidence>
<organism evidence="1 2">
    <name type="scientific">Globodera pallida</name>
    <name type="common">Potato cyst nematode worm</name>
    <name type="synonym">Heterodera pallida</name>
    <dbReference type="NCBI Taxonomy" id="36090"/>
    <lineage>
        <taxon>Eukaryota</taxon>
        <taxon>Metazoa</taxon>
        <taxon>Ecdysozoa</taxon>
        <taxon>Nematoda</taxon>
        <taxon>Chromadorea</taxon>
        <taxon>Rhabditida</taxon>
        <taxon>Tylenchina</taxon>
        <taxon>Tylenchomorpha</taxon>
        <taxon>Tylenchoidea</taxon>
        <taxon>Heteroderidae</taxon>
        <taxon>Heteroderinae</taxon>
        <taxon>Globodera</taxon>
    </lineage>
</organism>
<reference evidence="1" key="2">
    <citation type="submission" date="2014-05" db="EMBL/GenBank/DDBJ databases">
        <title>The genome and life-stage specific transcriptomes of Globodera pallida elucidate key aspects of plant parasitism by a cyst nematode.</title>
        <authorList>
            <person name="Cotton J.A."/>
            <person name="Lilley C.J."/>
            <person name="Jones L.M."/>
            <person name="Kikuchi T."/>
            <person name="Reid A.J."/>
            <person name="Thorpe P."/>
            <person name="Tsai I.J."/>
            <person name="Beasley H."/>
            <person name="Blok V."/>
            <person name="Cock P.J.A."/>
            <person name="Van den Akker S.E."/>
            <person name="Holroyd N."/>
            <person name="Hunt M."/>
            <person name="Mantelin S."/>
            <person name="Naghra H."/>
            <person name="Pain A."/>
            <person name="Palomares-Rius J.E."/>
            <person name="Zarowiecki M."/>
            <person name="Berriman M."/>
            <person name="Jones J.T."/>
            <person name="Urwin P.E."/>
        </authorList>
    </citation>
    <scope>NUCLEOTIDE SEQUENCE [LARGE SCALE GENOMIC DNA]</scope>
    <source>
        <strain evidence="1">Lindley</strain>
    </source>
</reference>
<protein>
    <submittedName>
        <fullName evidence="2">Uncharacterized protein</fullName>
    </submittedName>
</protein>
<keyword evidence="1" id="KW-1185">Reference proteome</keyword>
<dbReference type="AlphaFoldDB" id="A0A183CTW8"/>